<keyword evidence="4 10" id="KW-0732">Signal</keyword>
<comment type="subcellular location">
    <subcellularLocation>
        <location evidence="1">Membrane</location>
    </subcellularLocation>
</comment>
<evidence type="ECO:0000256" key="4">
    <source>
        <dbReference type="ARBA" id="ARBA00022729"/>
    </source>
</evidence>
<dbReference type="InterPro" id="IPR032675">
    <property type="entry name" value="LRR_dom_sf"/>
</dbReference>
<keyword evidence="6 9" id="KW-1133">Transmembrane helix</keyword>
<evidence type="ECO:0000256" key="9">
    <source>
        <dbReference type="SAM" id="Phobius"/>
    </source>
</evidence>
<feature type="signal peptide" evidence="10">
    <location>
        <begin position="1"/>
        <end position="18"/>
    </location>
</feature>
<accession>A0AA38LA06</accession>
<dbReference type="AlphaFoldDB" id="A0AA38LA06"/>
<keyword evidence="2" id="KW-0433">Leucine-rich repeat</keyword>
<reference evidence="11 12" key="1">
    <citation type="journal article" date="2021" name="Nat. Plants">
        <title>The Taxus genome provides insights into paclitaxel biosynthesis.</title>
        <authorList>
            <person name="Xiong X."/>
            <person name="Gou J."/>
            <person name="Liao Q."/>
            <person name="Li Y."/>
            <person name="Zhou Q."/>
            <person name="Bi G."/>
            <person name="Li C."/>
            <person name="Du R."/>
            <person name="Wang X."/>
            <person name="Sun T."/>
            <person name="Guo L."/>
            <person name="Liang H."/>
            <person name="Lu P."/>
            <person name="Wu Y."/>
            <person name="Zhang Z."/>
            <person name="Ro D.K."/>
            <person name="Shang Y."/>
            <person name="Huang S."/>
            <person name="Yan J."/>
        </authorList>
    </citation>
    <scope>NUCLEOTIDE SEQUENCE [LARGE SCALE GENOMIC DNA]</scope>
    <source>
        <strain evidence="11">Ta-2019</strain>
    </source>
</reference>
<evidence type="ECO:0000256" key="1">
    <source>
        <dbReference type="ARBA" id="ARBA00004370"/>
    </source>
</evidence>
<evidence type="ECO:0000256" key="5">
    <source>
        <dbReference type="ARBA" id="ARBA00022737"/>
    </source>
</evidence>
<keyword evidence="3 9" id="KW-0812">Transmembrane</keyword>
<feature type="transmembrane region" description="Helical" evidence="9">
    <location>
        <begin position="225"/>
        <end position="247"/>
    </location>
</feature>
<dbReference type="Pfam" id="PF00560">
    <property type="entry name" value="LRR_1"/>
    <property type="match status" value="2"/>
</dbReference>
<proteinExistence type="predicted"/>
<evidence type="ECO:0000313" key="11">
    <source>
        <dbReference type="EMBL" id="KAH9312967.1"/>
    </source>
</evidence>
<dbReference type="PANTHER" id="PTHR27008">
    <property type="entry name" value="OS04G0122200 PROTEIN"/>
    <property type="match status" value="1"/>
</dbReference>
<sequence length="352" mass="38705">MLPLFLFLALTIAYHGFGFLNTSYGGAKNVQDHKPHTYSLPVGERLNLRSLIFILFGFVGIDISDLQSLQLYLDLSWNALGGSLPEEIGKITMVTCIDISGNKFHGAIPTVVGSCVGLKHLNLSRNALEGLIPEAMENLKYIIALELSSNFLTSPLPKLLKKLQVLCYVNLSFNRFMGEILKEGVFTNATAIVLLNGNAGLCGPRKLLLPECPSQKSASHFKTEIVVVASVSDFVICCLLLVFLWLWSLHEKNEAFELVDRRIAKGESEINKEEVVRVIHIAHLCTQSALEMRPSMSNVVSMLTSSTKILVQRTPSPFIDVGSNLDSINIGWMDSSMVASTEPPLSVSLEAR</sequence>
<evidence type="ECO:0000313" key="12">
    <source>
        <dbReference type="Proteomes" id="UP000824469"/>
    </source>
</evidence>
<gene>
    <name evidence="11" type="ORF">KI387_028002</name>
</gene>
<dbReference type="Gene3D" id="1.10.510.10">
    <property type="entry name" value="Transferase(Phosphotransferase) domain 1"/>
    <property type="match status" value="1"/>
</dbReference>
<name>A0AA38LA06_TAXCH</name>
<evidence type="ECO:0000256" key="10">
    <source>
        <dbReference type="SAM" id="SignalP"/>
    </source>
</evidence>
<evidence type="ECO:0000256" key="6">
    <source>
        <dbReference type="ARBA" id="ARBA00022989"/>
    </source>
</evidence>
<keyword evidence="12" id="KW-1185">Reference proteome</keyword>
<dbReference type="PANTHER" id="PTHR27008:SF513">
    <property type="entry name" value="PROTEIN KINASE DOMAIN-CONTAINING PROTEIN"/>
    <property type="match status" value="1"/>
</dbReference>
<protein>
    <submittedName>
        <fullName evidence="11">Uncharacterized protein</fullName>
    </submittedName>
</protein>
<dbReference type="GO" id="GO:0016020">
    <property type="term" value="C:membrane"/>
    <property type="evidence" value="ECO:0007669"/>
    <property type="project" value="UniProtKB-SubCell"/>
</dbReference>
<dbReference type="EMBL" id="JAHRHJ020000006">
    <property type="protein sequence ID" value="KAH9312967.1"/>
    <property type="molecule type" value="Genomic_DNA"/>
</dbReference>
<evidence type="ECO:0000256" key="3">
    <source>
        <dbReference type="ARBA" id="ARBA00022692"/>
    </source>
</evidence>
<dbReference type="FunFam" id="3.80.10.10:FF:000041">
    <property type="entry name" value="LRR receptor-like serine/threonine-protein kinase ERECTA"/>
    <property type="match status" value="1"/>
</dbReference>
<dbReference type="InterPro" id="IPR051809">
    <property type="entry name" value="Plant_receptor-like_S/T_kinase"/>
</dbReference>
<evidence type="ECO:0000256" key="7">
    <source>
        <dbReference type="ARBA" id="ARBA00023136"/>
    </source>
</evidence>
<feature type="chain" id="PRO_5041282775" evidence="10">
    <location>
        <begin position="19"/>
        <end position="352"/>
    </location>
</feature>
<comment type="caution">
    <text evidence="11">The sequence shown here is derived from an EMBL/GenBank/DDBJ whole genome shotgun (WGS) entry which is preliminary data.</text>
</comment>
<dbReference type="Gene3D" id="3.80.10.10">
    <property type="entry name" value="Ribonuclease Inhibitor"/>
    <property type="match status" value="1"/>
</dbReference>
<dbReference type="InterPro" id="IPR001611">
    <property type="entry name" value="Leu-rich_rpt"/>
</dbReference>
<dbReference type="SUPFAM" id="SSF52058">
    <property type="entry name" value="L domain-like"/>
    <property type="match status" value="1"/>
</dbReference>
<organism evidence="11 12">
    <name type="scientific">Taxus chinensis</name>
    <name type="common">Chinese yew</name>
    <name type="synonym">Taxus wallichiana var. chinensis</name>
    <dbReference type="NCBI Taxonomy" id="29808"/>
    <lineage>
        <taxon>Eukaryota</taxon>
        <taxon>Viridiplantae</taxon>
        <taxon>Streptophyta</taxon>
        <taxon>Embryophyta</taxon>
        <taxon>Tracheophyta</taxon>
        <taxon>Spermatophyta</taxon>
        <taxon>Pinopsida</taxon>
        <taxon>Pinidae</taxon>
        <taxon>Conifers II</taxon>
        <taxon>Cupressales</taxon>
        <taxon>Taxaceae</taxon>
        <taxon>Taxus</taxon>
    </lineage>
</organism>
<keyword evidence="5" id="KW-0677">Repeat</keyword>
<keyword evidence="8" id="KW-0325">Glycoprotein</keyword>
<keyword evidence="7 9" id="KW-0472">Membrane</keyword>
<evidence type="ECO:0000256" key="8">
    <source>
        <dbReference type="ARBA" id="ARBA00023180"/>
    </source>
</evidence>
<dbReference type="Proteomes" id="UP000824469">
    <property type="component" value="Unassembled WGS sequence"/>
</dbReference>
<evidence type="ECO:0000256" key="2">
    <source>
        <dbReference type="ARBA" id="ARBA00022614"/>
    </source>
</evidence>